<evidence type="ECO:0000259" key="2">
    <source>
        <dbReference type="PROSITE" id="PS50006"/>
    </source>
</evidence>
<dbReference type="OrthoDB" id="444265at2759"/>
<evidence type="ECO:0000313" key="4">
    <source>
        <dbReference type="Proteomes" id="UP001151699"/>
    </source>
</evidence>
<feature type="region of interest" description="Disordered" evidence="1">
    <location>
        <begin position="235"/>
        <end position="266"/>
    </location>
</feature>
<name>A0A9Q0RTX6_9DIPT</name>
<feature type="domain" description="FHA" evidence="2">
    <location>
        <begin position="20"/>
        <end position="70"/>
    </location>
</feature>
<comment type="caution">
    <text evidence="3">The sequence shown here is derived from an EMBL/GenBank/DDBJ whole genome shotgun (WGS) entry which is preliminary data.</text>
</comment>
<feature type="non-terminal residue" evidence="3">
    <location>
        <position position="677"/>
    </location>
</feature>
<dbReference type="CDD" id="cd00060">
    <property type="entry name" value="FHA"/>
    <property type="match status" value="1"/>
</dbReference>
<evidence type="ECO:0000256" key="1">
    <source>
        <dbReference type="SAM" id="MobiDB-lite"/>
    </source>
</evidence>
<gene>
    <name evidence="3" type="ORF">Bhyg_17634</name>
</gene>
<dbReference type="Pfam" id="PF00498">
    <property type="entry name" value="FHA"/>
    <property type="match status" value="1"/>
</dbReference>
<feature type="non-terminal residue" evidence="3">
    <location>
        <position position="1"/>
    </location>
</feature>
<dbReference type="SMART" id="SM00240">
    <property type="entry name" value="FHA"/>
    <property type="match status" value="1"/>
</dbReference>
<dbReference type="Proteomes" id="UP001151699">
    <property type="component" value="Unassembled WGS sequence"/>
</dbReference>
<dbReference type="Gene3D" id="2.60.200.20">
    <property type="match status" value="1"/>
</dbReference>
<dbReference type="AlphaFoldDB" id="A0A9Q0RTX6"/>
<evidence type="ECO:0000313" key="3">
    <source>
        <dbReference type="EMBL" id="KAJ6621258.1"/>
    </source>
</evidence>
<reference evidence="3" key="1">
    <citation type="submission" date="2022-07" db="EMBL/GenBank/DDBJ databases">
        <authorList>
            <person name="Trinca V."/>
            <person name="Uliana J.V.C."/>
            <person name="Torres T.T."/>
            <person name="Ward R.J."/>
            <person name="Monesi N."/>
        </authorList>
    </citation>
    <scope>NUCLEOTIDE SEQUENCE</scope>
    <source>
        <strain evidence="3">HSMRA1968</strain>
        <tissue evidence="3">Whole embryos</tissue>
    </source>
</reference>
<organism evidence="3 4">
    <name type="scientific">Pseudolycoriella hygida</name>
    <dbReference type="NCBI Taxonomy" id="35572"/>
    <lineage>
        <taxon>Eukaryota</taxon>
        <taxon>Metazoa</taxon>
        <taxon>Ecdysozoa</taxon>
        <taxon>Arthropoda</taxon>
        <taxon>Hexapoda</taxon>
        <taxon>Insecta</taxon>
        <taxon>Pterygota</taxon>
        <taxon>Neoptera</taxon>
        <taxon>Endopterygota</taxon>
        <taxon>Diptera</taxon>
        <taxon>Nematocera</taxon>
        <taxon>Sciaroidea</taxon>
        <taxon>Sciaridae</taxon>
        <taxon>Pseudolycoriella</taxon>
    </lineage>
</organism>
<dbReference type="PROSITE" id="PS50006">
    <property type="entry name" value="FHA_DOMAIN"/>
    <property type="match status" value="1"/>
</dbReference>
<sequence length="677" mass="76382">CHLERLGPRNELIPLSIGANTVGRLSTNKIVLNSKYVSRSHCTIIVTEINRVTLKNVTTTNGVFINGKQKVSKNIEMHLKIGDVFGIGCDTTIDEIKDEECFIFRVKRGKSEIKEADEVILLDESDEEEECKILEEYSQLNLSEMKQEYMELEDMVEEYSRSNFIKEEADEMIQIDPPAMAGQFCTKVVDVFDEVIPGSGKNDDDKKLVQNILPDVALVPKKDCAVDADTLVPSTNLNKHESTEKTERGERRSRRKKTETESTGLSNLRKVRKISISDDVSPLPPLIKECRVEIRLKKLATEVSPKHKKEVTKASASEVKGSVQSNITKRRNTFVPSSTLSSGNTKKSVEVIDAPHMLKRRKSICVTSDELKSARKTKEAKFKWLSKEVPSKQTHKRSKEEQEEIKLKLAALVPDPKDKVVLPKIPRTNTKIPVKNTHKSRSDQLTETIVTTINTTGTKHKTNESAVMPDVCKRRRMSITLKKDEPKFTVAKPEMKRNAEYECAVNGSDNVSKNKSIANDFEANATISLQATTSPVLKSILKKSAPIQKRRITVSFVEEPRIKTIPRVKEKVAKIDKVDEENSDDVIYNIMALGISSLKQPSAATINGKNFAYKTVANEYASCKQLQNVFIPLMKAELWKEIEDGYALAKNKPATNIQMNYCLRDDLNPNRFKYHCE</sequence>
<protein>
    <recommendedName>
        <fullName evidence="2">FHA domain-containing protein</fullName>
    </recommendedName>
</protein>
<feature type="compositionally biased region" description="Basic and acidic residues" evidence="1">
    <location>
        <begin position="238"/>
        <end position="250"/>
    </location>
</feature>
<proteinExistence type="predicted"/>
<dbReference type="InterPro" id="IPR008984">
    <property type="entry name" value="SMAD_FHA_dom_sf"/>
</dbReference>
<accession>A0A9Q0RTX6</accession>
<keyword evidence="4" id="KW-1185">Reference proteome</keyword>
<dbReference type="InterPro" id="IPR000253">
    <property type="entry name" value="FHA_dom"/>
</dbReference>
<dbReference type="EMBL" id="WJQU01003905">
    <property type="protein sequence ID" value="KAJ6621258.1"/>
    <property type="molecule type" value="Genomic_DNA"/>
</dbReference>
<dbReference type="SUPFAM" id="SSF49879">
    <property type="entry name" value="SMAD/FHA domain"/>
    <property type="match status" value="1"/>
</dbReference>